<proteinExistence type="predicted"/>
<keyword evidence="2" id="KW-1185">Reference proteome</keyword>
<accession>A0ACC2CDU9</accession>
<evidence type="ECO:0000313" key="1">
    <source>
        <dbReference type="EMBL" id="KAJ7539837.1"/>
    </source>
</evidence>
<gene>
    <name evidence="1" type="ORF">O6H91_11G111300</name>
</gene>
<evidence type="ECO:0000313" key="2">
    <source>
        <dbReference type="Proteomes" id="UP001162992"/>
    </source>
</evidence>
<protein>
    <submittedName>
        <fullName evidence="1">Uncharacterized protein</fullName>
    </submittedName>
</protein>
<sequence>MSALLLPACKSPYLTTTITLIPACPSLPLICSLPADLLPSLSVLSTLRPSSLPVIKTLLSTCVGRAPFLLPICIQSLLLPKGYRSLPLWRLLSFFATLLIALNLSGAYYHPCLWTCCEPCPLLAPIFLFSCSPLLICDFCSLSTHPRACPWVCICSLPAVCVARCLSCSVSGPICPACLCTVRTLTTSLSYPSPVSKALYCL</sequence>
<comment type="caution">
    <text evidence="1">The sequence shown here is derived from an EMBL/GenBank/DDBJ whole genome shotgun (WGS) entry which is preliminary data.</text>
</comment>
<organism evidence="1 2">
    <name type="scientific">Diphasiastrum complanatum</name>
    <name type="common">Issler's clubmoss</name>
    <name type="synonym">Lycopodium complanatum</name>
    <dbReference type="NCBI Taxonomy" id="34168"/>
    <lineage>
        <taxon>Eukaryota</taxon>
        <taxon>Viridiplantae</taxon>
        <taxon>Streptophyta</taxon>
        <taxon>Embryophyta</taxon>
        <taxon>Tracheophyta</taxon>
        <taxon>Lycopodiopsida</taxon>
        <taxon>Lycopodiales</taxon>
        <taxon>Lycopodiaceae</taxon>
        <taxon>Lycopodioideae</taxon>
        <taxon>Diphasiastrum</taxon>
    </lineage>
</organism>
<dbReference type="Proteomes" id="UP001162992">
    <property type="component" value="Chromosome 11"/>
</dbReference>
<dbReference type="EMBL" id="CM055102">
    <property type="protein sequence ID" value="KAJ7539837.1"/>
    <property type="molecule type" value="Genomic_DNA"/>
</dbReference>
<name>A0ACC2CDU9_DIPCM</name>
<reference evidence="2" key="1">
    <citation type="journal article" date="2024" name="Proc. Natl. Acad. Sci. U.S.A.">
        <title>Extraordinary preservation of gene collinearity over three hundred million years revealed in homosporous lycophytes.</title>
        <authorList>
            <person name="Li C."/>
            <person name="Wickell D."/>
            <person name="Kuo L.Y."/>
            <person name="Chen X."/>
            <person name="Nie B."/>
            <person name="Liao X."/>
            <person name="Peng D."/>
            <person name="Ji J."/>
            <person name="Jenkins J."/>
            <person name="Williams M."/>
            <person name="Shu S."/>
            <person name="Plott C."/>
            <person name="Barry K."/>
            <person name="Rajasekar S."/>
            <person name="Grimwood J."/>
            <person name="Han X."/>
            <person name="Sun S."/>
            <person name="Hou Z."/>
            <person name="He W."/>
            <person name="Dai G."/>
            <person name="Sun C."/>
            <person name="Schmutz J."/>
            <person name="Leebens-Mack J.H."/>
            <person name="Li F.W."/>
            <person name="Wang L."/>
        </authorList>
    </citation>
    <scope>NUCLEOTIDE SEQUENCE [LARGE SCALE GENOMIC DNA]</scope>
    <source>
        <strain evidence="2">cv. PW_Plant_1</strain>
    </source>
</reference>